<feature type="region of interest" description="Disordered" evidence="1">
    <location>
        <begin position="1"/>
        <end position="38"/>
    </location>
</feature>
<reference evidence="2 3" key="1">
    <citation type="journal article" date="2011" name="J. Bacteriol.">
        <title>Comparative genomics of 28 Salmonella enterica isolates: evidence for CRISPR-mediated adaptive sublineage evolution.</title>
        <authorList>
            <person name="Fricke W.F."/>
            <person name="Mammel M.K."/>
            <person name="McDermott P.F."/>
            <person name="Tartera C."/>
            <person name="White D.G."/>
            <person name="Leclerc J.E."/>
            <person name="Ravel J."/>
            <person name="Cebula T.A."/>
        </authorList>
    </citation>
    <scope>NUCLEOTIDE SEQUENCE [LARGE SCALE GENOMIC DNA]</scope>
    <source>
        <strain evidence="2 3">CVM19633</strain>
    </source>
</reference>
<dbReference type="HOGENOM" id="CLU_3348350_0_0_6"/>
<dbReference type="AlphaFoldDB" id="A0A0N1QSA9"/>
<accession>A0A0N1QSA9</accession>
<dbReference type="Proteomes" id="UP000001865">
    <property type="component" value="Chromosome"/>
</dbReference>
<evidence type="ECO:0000313" key="3">
    <source>
        <dbReference type="Proteomes" id="UP000001865"/>
    </source>
</evidence>
<protein>
    <submittedName>
        <fullName evidence="2">Uncharacterized protein</fullName>
    </submittedName>
</protein>
<sequence>MLHALSGLHAAGRISESDMTPQPDGDTCASHQGDVRRG</sequence>
<gene>
    <name evidence="2" type="ordered locus">SeSA_A3366</name>
</gene>
<proteinExistence type="predicted"/>
<dbReference type="KEGG" id="sew:SeSA_A3366"/>
<organism evidence="2 3">
    <name type="scientific">Salmonella schwarzengrund (strain CVM19633)</name>
    <dbReference type="NCBI Taxonomy" id="439843"/>
    <lineage>
        <taxon>Bacteria</taxon>
        <taxon>Pseudomonadati</taxon>
        <taxon>Pseudomonadota</taxon>
        <taxon>Gammaproteobacteria</taxon>
        <taxon>Enterobacterales</taxon>
        <taxon>Enterobacteriaceae</taxon>
        <taxon>Salmonella</taxon>
    </lineage>
</organism>
<evidence type="ECO:0000256" key="1">
    <source>
        <dbReference type="SAM" id="MobiDB-lite"/>
    </source>
</evidence>
<dbReference type="EMBL" id="CP001127">
    <property type="protein sequence ID" value="ACF88776.1"/>
    <property type="molecule type" value="Genomic_DNA"/>
</dbReference>
<evidence type="ECO:0000313" key="2">
    <source>
        <dbReference type="EMBL" id="ACF88776.1"/>
    </source>
</evidence>
<name>A0A0N1QSA9_SALSV</name>